<dbReference type="PANTHER" id="PTHR10000">
    <property type="entry name" value="PHOSPHOSERINE PHOSPHATASE"/>
    <property type="match status" value="1"/>
</dbReference>
<comment type="caution">
    <text evidence="1">The sequence shown here is derived from an EMBL/GenBank/DDBJ whole genome shotgun (WGS) entry which is preliminary data.</text>
</comment>
<name>A0A8H9GPP9_9MICO</name>
<dbReference type="GO" id="GO:0000287">
    <property type="term" value="F:magnesium ion binding"/>
    <property type="evidence" value="ECO:0007669"/>
    <property type="project" value="TreeGrafter"/>
</dbReference>
<accession>A0A8H9GPP9</accession>
<protein>
    <submittedName>
        <fullName evidence="1">Haloacid dehalogenase</fullName>
    </submittedName>
</protein>
<dbReference type="GO" id="GO:0016791">
    <property type="term" value="F:phosphatase activity"/>
    <property type="evidence" value="ECO:0007669"/>
    <property type="project" value="TreeGrafter"/>
</dbReference>
<gene>
    <name evidence="1" type="ORF">GCM10010102_44750</name>
</gene>
<keyword evidence="2" id="KW-1185">Reference proteome</keyword>
<dbReference type="PROSITE" id="PS01229">
    <property type="entry name" value="COF_2"/>
    <property type="match status" value="1"/>
</dbReference>
<dbReference type="InterPro" id="IPR023214">
    <property type="entry name" value="HAD_sf"/>
</dbReference>
<dbReference type="Gene3D" id="3.40.50.1000">
    <property type="entry name" value="HAD superfamily/HAD-like"/>
    <property type="match status" value="1"/>
</dbReference>
<evidence type="ECO:0000313" key="2">
    <source>
        <dbReference type="Proteomes" id="UP000655589"/>
    </source>
</evidence>
<dbReference type="GO" id="GO:0005829">
    <property type="term" value="C:cytosol"/>
    <property type="evidence" value="ECO:0007669"/>
    <property type="project" value="TreeGrafter"/>
</dbReference>
<evidence type="ECO:0000313" key="1">
    <source>
        <dbReference type="EMBL" id="GGM44362.1"/>
    </source>
</evidence>
<dbReference type="SUPFAM" id="SSF56784">
    <property type="entry name" value="HAD-like"/>
    <property type="match status" value="1"/>
</dbReference>
<dbReference type="PANTHER" id="PTHR10000:SF8">
    <property type="entry name" value="HAD SUPERFAMILY HYDROLASE-LIKE, TYPE 3"/>
    <property type="match status" value="1"/>
</dbReference>
<dbReference type="EMBL" id="BMPT01000030">
    <property type="protein sequence ID" value="GGM44362.1"/>
    <property type="molecule type" value="Genomic_DNA"/>
</dbReference>
<reference evidence="1" key="2">
    <citation type="submission" date="2020-09" db="EMBL/GenBank/DDBJ databases">
        <authorList>
            <person name="Sun Q."/>
            <person name="Ohkuma M."/>
        </authorList>
    </citation>
    <scope>NUCLEOTIDE SEQUENCE</scope>
    <source>
        <strain evidence="1">JCM 3051</strain>
    </source>
</reference>
<reference evidence="1" key="1">
    <citation type="journal article" date="2014" name="Int. J. Syst. Evol. Microbiol.">
        <title>Complete genome sequence of Corynebacterium casei LMG S-19264T (=DSM 44701T), isolated from a smear-ripened cheese.</title>
        <authorList>
            <consortium name="US DOE Joint Genome Institute (JGI-PGF)"/>
            <person name="Walter F."/>
            <person name="Albersmeier A."/>
            <person name="Kalinowski J."/>
            <person name="Ruckert C."/>
        </authorList>
    </citation>
    <scope>NUCLEOTIDE SEQUENCE</scope>
    <source>
        <strain evidence="1">JCM 3051</strain>
    </source>
</reference>
<dbReference type="Pfam" id="PF08282">
    <property type="entry name" value="Hydrolase_3"/>
    <property type="match status" value="2"/>
</dbReference>
<dbReference type="RefSeq" id="WP_171106126.1">
    <property type="nucleotide sequence ID" value="NZ_BMPT01000030.1"/>
</dbReference>
<dbReference type="InterPro" id="IPR036412">
    <property type="entry name" value="HAD-like_sf"/>
</dbReference>
<dbReference type="Proteomes" id="UP000655589">
    <property type="component" value="Unassembled WGS sequence"/>
</dbReference>
<proteinExistence type="predicted"/>
<dbReference type="AlphaFoldDB" id="A0A8H9GPP9"/>
<sequence length="273" mass="28339">MTSTTPAGRAAHPLDLAAPVLVACDIDGTLIRTGHPPTDAVLDAVAKVRAAGHHVVLATGRSLVGALRAAGQLELDDVWIVASNGAVTAHLVDHGYTVHDLQVIEPEPVVRLAEDALPGIRIATEIVGIGYRVNLAFPDGELPGEQHEVRRLSELWAETTPRAALRGSGADRLVPALRALGVTAIPTRPDWVDVTPVGLSKATALDRVRVGLGVEQGATVAIGDGENDLEMLRWASYSAVMGHAPEHVRSAGGDVTGTIDDDGAAAVLLSLLG</sequence>
<dbReference type="Gene3D" id="3.30.1240.10">
    <property type="match status" value="1"/>
</dbReference>
<organism evidence="1 2">
    <name type="scientific">Promicromonospora citrea</name>
    <dbReference type="NCBI Taxonomy" id="43677"/>
    <lineage>
        <taxon>Bacteria</taxon>
        <taxon>Bacillati</taxon>
        <taxon>Actinomycetota</taxon>
        <taxon>Actinomycetes</taxon>
        <taxon>Micrococcales</taxon>
        <taxon>Promicromonosporaceae</taxon>
        <taxon>Promicromonospora</taxon>
    </lineage>
</organism>